<reference evidence="2" key="1">
    <citation type="journal article" date="2019" name="Sci. Rep.">
        <title>Draft genome of Tanacetum cinerariifolium, the natural source of mosquito coil.</title>
        <authorList>
            <person name="Yamashiro T."/>
            <person name="Shiraishi A."/>
            <person name="Satake H."/>
            <person name="Nakayama K."/>
        </authorList>
    </citation>
    <scope>NUCLEOTIDE SEQUENCE</scope>
</reference>
<feature type="region of interest" description="Disordered" evidence="1">
    <location>
        <begin position="1"/>
        <end position="54"/>
    </location>
</feature>
<protein>
    <submittedName>
        <fullName evidence="2">Uncharacterized protein</fullName>
    </submittedName>
</protein>
<dbReference type="EMBL" id="BKCJ010009783">
    <property type="protein sequence ID" value="GEU88594.1"/>
    <property type="molecule type" value="Genomic_DNA"/>
</dbReference>
<feature type="compositionally biased region" description="Basic and acidic residues" evidence="1">
    <location>
        <begin position="1"/>
        <end position="15"/>
    </location>
</feature>
<gene>
    <name evidence="2" type="ORF">Tci_060572</name>
</gene>
<evidence type="ECO:0000313" key="2">
    <source>
        <dbReference type="EMBL" id="GEU88594.1"/>
    </source>
</evidence>
<name>A0A6L2NVJ4_TANCI</name>
<evidence type="ECO:0000256" key="1">
    <source>
        <dbReference type="SAM" id="MobiDB-lite"/>
    </source>
</evidence>
<accession>A0A6L2NVJ4</accession>
<feature type="compositionally biased region" description="Basic and acidic residues" evidence="1">
    <location>
        <begin position="24"/>
        <end position="54"/>
    </location>
</feature>
<dbReference type="AlphaFoldDB" id="A0A6L2NVJ4"/>
<organism evidence="2">
    <name type="scientific">Tanacetum cinerariifolium</name>
    <name type="common">Dalmatian daisy</name>
    <name type="synonym">Chrysanthemum cinerariifolium</name>
    <dbReference type="NCBI Taxonomy" id="118510"/>
    <lineage>
        <taxon>Eukaryota</taxon>
        <taxon>Viridiplantae</taxon>
        <taxon>Streptophyta</taxon>
        <taxon>Embryophyta</taxon>
        <taxon>Tracheophyta</taxon>
        <taxon>Spermatophyta</taxon>
        <taxon>Magnoliopsida</taxon>
        <taxon>eudicotyledons</taxon>
        <taxon>Gunneridae</taxon>
        <taxon>Pentapetalae</taxon>
        <taxon>asterids</taxon>
        <taxon>campanulids</taxon>
        <taxon>Asterales</taxon>
        <taxon>Asteraceae</taxon>
        <taxon>Asteroideae</taxon>
        <taxon>Anthemideae</taxon>
        <taxon>Anthemidinae</taxon>
        <taxon>Tanacetum</taxon>
    </lineage>
</organism>
<proteinExistence type="predicted"/>
<comment type="caution">
    <text evidence="2">The sequence shown here is derived from an EMBL/GenBank/DDBJ whole genome shotgun (WGS) entry which is preliminary data.</text>
</comment>
<sequence>MQSKEGKIESSKALDADLVVTEISGKESEKHDTSSRYGNDTHAEDADIKPVNDKEPMVEVQLTAQNNLLANEQQHSVRSKPINDTYLLENVDSNITPDSTNMSHTGGEIDQNAENANGLGLLWGRVIEVSGRSGEW</sequence>